<accession>A0A2P6SF04</accession>
<dbReference type="AlphaFoldDB" id="A0A2P6SF04"/>
<sequence>MYCRRSLYFDCRKVKTTSFQHSLPVNAVQNWLFNSESVCFGKVANEAKKTLCCLVRLQRCATELEFVKQEKTKSSV</sequence>
<name>A0A2P6SF04_ROSCH</name>
<keyword evidence="2" id="KW-1185">Reference proteome</keyword>
<dbReference type="Proteomes" id="UP000238479">
    <property type="component" value="Chromosome 1"/>
</dbReference>
<reference evidence="1 2" key="1">
    <citation type="journal article" date="2018" name="Nat. Genet.">
        <title>The Rosa genome provides new insights in the design of modern roses.</title>
        <authorList>
            <person name="Bendahmane M."/>
        </authorList>
    </citation>
    <scope>NUCLEOTIDE SEQUENCE [LARGE SCALE GENOMIC DNA]</scope>
    <source>
        <strain evidence="2">cv. Old Blush</strain>
    </source>
</reference>
<dbReference type="EMBL" id="PDCK01000039">
    <property type="protein sequence ID" value="PRQ57240.1"/>
    <property type="molecule type" value="Genomic_DNA"/>
</dbReference>
<evidence type="ECO:0000313" key="1">
    <source>
        <dbReference type="EMBL" id="PRQ57240.1"/>
    </source>
</evidence>
<evidence type="ECO:0000313" key="2">
    <source>
        <dbReference type="Proteomes" id="UP000238479"/>
    </source>
</evidence>
<organism evidence="1 2">
    <name type="scientific">Rosa chinensis</name>
    <name type="common">China rose</name>
    <dbReference type="NCBI Taxonomy" id="74649"/>
    <lineage>
        <taxon>Eukaryota</taxon>
        <taxon>Viridiplantae</taxon>
        <taxon>Streptophyta</taxon>
        <taxon>Embryophyta</taxon>
        <taxon>Tracheophyta</taxon>
        <taxon>Spermatophyta</taxon>
        <taxon>Magnoliopsida</taxon>
        <taxon>eudicotyledons</taxon>
        <taxon>Gunneridae</taxon>
        <taxon>Pentapetalae</taxon>
        <taxon>rosids</taxon>
        <taxon>fabids</taxon>
        <taxon>Rosales</taxon>
        <taxon>Rosaceae</taxon>
        <taxon>Rosoideae</taxon>
        <taxon>Rosoideae incertae sedis</taxon>
        <taxon>Rosa</taxon>
    </lineage>
</organism>
<dbReference type="Gramene" id="PRQ57240">
    <property type="protein sequence ID" value="PRQ57240"/>
    <property type="gene ID" value="RchiOBHm_Chr1g0346111"/>
</dbReference>
<protein>
    <submittedName>
        <fullName evidence="1">Uncharacterized protein</fullName>
    </submittedName>
</protein>
<gene>
    <name evidence="1" type="ORF">RchiOBHm_Chr1g0346111</name>
</gene>
<proteinExistence type="predicted"/>
<comment type="caution">
    <text evidence="1">The sequence shown here is derived from an EMBL/GenBank/DDBJ whole genome shotgun (WGS) entry which is preliminary data.</text>
</comment>